<reference evidence="4" key="2">
    <citation type="submission" date="2025-09" db="UniProtKB">
        <authorList>
            <consortium name="Ensembl"/>
        </authorList>
    </citation>
    <scope>IDENTIFICATION</scope>
</reference>
<evidence type="ECO:0000259" key="3">
    <source>
        <dbReference type="PROSITE" id="PS50835"/>
    </source>
</evidence>
<dbReference type="InterPro" id="IPR050413">
    <property type="entry name" value="TCR_beta_variable"/>
</dbReference>
<sequence length="139" mass="15867">TLKWQMCLQYLEAKDHAKCVNVKQNPSFITTEVGDTVTLHCEHDGGASYPNMYWYQQQDGLTALKLNGYLAFTNAVYEYNPDGRFKLTGDGSKQGRLTISDLTTEDSAMYYCAASYHIAAKYVNRMPKTLRKNKYIINK</sequence>
<dbReference type="GO" id="GO:0002376">
    <property type="term" value="P:immune system process"/>
    <property type="evidence" value="ECO:0007669"/>
    <property type="project" value="UniProtKB-KW"/>
</dbReference>
<protein>
    <recommendedName>
        <fullName evidence="3">Ig-like domain-containing protein</fullName>
    </recommendedName>
</protein>
<keyword evidence="1" id="KW-0732">Signal</keyword>
<dbReference type="PROSITE" id="PS50835">
    <property type="entry name" value="IG_LIKE"/>
    <property type="match status" value="1"/>
</dbReference>
<accession>A0A8C4TGG7</accession>
<dbReference type="GO" id="GO:0005886">
    <property type="term" value="C:plasma membrane"/>
    <property type="evidence" value="ECO:0007669"/>
    <property type="project" value="TreeGrafter"/>
</dbReference>
<dbReference type="Proteomes" id="UP000694620">
    <property type="component" value="Unassembled WGS sequence"/>
</dbReference>
<dbReference type="GeneTree" id="ENSGT01120000272189"/>
<evidence type="ECO:0000256" key="2">
    <source>
        <dbReference type="ARBA" id="ARBA00022859"/>
    </source>
</evidence>
<dbReference type="CDD" id="cd00099">
    <property type="entry name" value="IgV"/>
    <property type="match status" value="1"/>
</dbReference>
<name>A0A8C4TGG7_ERPCA</name>
<evidence type="ECO:0000313" key="5">
    <source>
        <dbReference type="Proteomes" id="UP000694620"/>
    </source>
</evidence>
<dbReference type="SMART" id="SM00408">
    <property type="entry name" value="IGc2"/>
    <property type="match status" value="1"/>
</dbReference>
<proteinExistence type="predicted"/>
<dbReference type="Ensembl" id="ENSECRT00000031998.1">
    <property type="protein sequence ID" value="ENSECRP00000031332.1"/>
    <property type="gene ID" value="ENSECRG00000021238.1"/>
</dbReference>
<dbReference type="SUPFAM" id="SSF48726">
    <property type="entry name" value="Immunoglobulin"/>
    <property type="match status" value="1"/>
</dbReference>
<dbReference type="Gene3D" id="2.60.40.10">
    <property type="entry name" value="Immunoglobulins"/>
    <property type="match status" value="1"/>
</dbReference>
<dbReference type="SMART" id="SM00406">
    <property type="entry name" value="IGv"/>
    <property type="match status" value="1"/>
</dbReference>
<dbReference type="InterPro" id="IPR013106">
    <property type="entry name" value="Ig_V-set"/>
</dbReference>
<dbReference type="InterPro" id="IPR007110">
    <property type="entry name" value="Ig-like_dom"/>
</dbReference>
<dbReference type="InterPro" id="IPR013783">
    <property type="entry name" value="Ig-like_fold"/>
</dbReference>
<dbReference type="SMART" id="SM00409">
    <property type="entry name" value="IG"/>
    <property type="match status" value="1"/>
</dbReference>
<evidence type="ECO:0000313" key="4">
    <source>
        <dbReference type="Ensembl" id="ENSECRP00000031332.1"/>
    </source>
</evidence>
<dbReference type="InterPro" id="IPR003599">
    <property type="entry name" value="Ig_sub"/>
</dbReference>
<dbReference type="InterPro" id="IPR003598">
    <property type="entry name" value="Ig_sub2"/>
</dbReference>
<reference evidence="4" key="1">
    <citation type="submission" date="2025-08" db="UniProtKB">
        <authorList>
            <consortium name="Ensembl"/>
        </authorList>
    </citation>
    <scope>IDENTIFICATION</scope>
</reference>
<dbReference type="AlphaFoldDB" id="A0A8C4TGG7"/>
<keyword evidence="5" id="KW-1185">Reference proteome</keyword>
<keyword evidence="2" id="KW-0391">Immunity</keyword>
<feature type="domain" description="Ig-like" evidence="3">
    <location>
        <begin position="34"/>
        <end position="131"/>
    </location>
</feature>
<evidence type="ECO:0000256" key="1">
    <source>
        <dbReference type="ARBA" id="ARBA00022729"/>
    </source>
</evidence>
<dbReference type="InterPro" id="IPR036179">
    <property type="entry name" value="Ig-like_dom_sf"/>
</dbReference>
<organism evidence="4 5">
    <name type="scientific">Erpetoichthys calabaricus</name>
    <name type="common">Rope fish</name>
    <name type="synonym">Calamoichthys calabaricus</name>
    <dbReference type="NCBI Taxonomy" id="27687"/>
    <lineage>
        <taxon>Eukaryota</taxon>
        <taxon>Metazoa</taxon>
        <taxon>Chordata</taxon>
        <taxon>Craniata</taxon>
        <taxon>Vertebrata</taxon>
        <taxon>Euteleostomi</taxon>
        <taxon>Actinopterygii</taxon>
        <taxon>Polypteriformes</taxon>
        <taxon>Polypteridae</taxon>
        <taxon>Erpetoichthys</taxon>
    </lineage>
</organism>
<dbReference type="GO" id="GO:0007166">
    <property type="term" value="P:cell surface receptor signaling pathway"/>
    <property type="evidence" value="ECO:0007669"/>
    <property type="project" value="TreeGrafter"/>
</dbReference>
<dbReference type="Pfam" id="PF07686">
    <property type="entry name" value="V-set"/>
    <property type="match status" value="1"/>
</dbReference>
<dbReference type="PANTHER" id="PTHR23268">
    <property type="entry name" value="T-CELL RECEPTOR BETA CHAIN"/>
    <property type="match status" value="1"/>
</dbReference>